<organism evidence="3 4">
    <name type="scientific">Pelagibius litoralis</name>
    <dbReference type="NCBI Taxonomy" id="374515"/>
    <lineage>
        <taxon>Bacteria</taxon>
        <taxon>Pseudomonadati</taxon>
        <taxon>Pseudomonadota</taxon>
        <taxon>Alphaproteobacteria</taxon>
        <taxon>Rhodospirillales</taxon>
        <taxon>Rhodovibrionaceae</taxon>
        <taxon>Pelagibius</taxon>
    </lineage>
</organism>
<keyword evidence="2" id="KW-0732">Signal</keyword>
<evidence type="ECO:0000256" key="2">
    <source>
        <dbReference type="SAM" id="SignalP"/>
    </source>
</evidence>
<dbReference type="RefSeq" id="WP_167230495.1">
    <property type="nucleotide sequence ID" value="NZ_JAAQPH010000029.1"/>
</dbReference>
<feature type="region of interest" description="Disordered" evidence="1">
    <location>
        <begin position="77"/>
        <end position="117"/>
    </location>
</feature>
<proteinExistence type="predicted"/>
<dbReference type="EMBL" id="JAAQPH010000029">
    <property type="protein sequence ID" value="NIA71976.1"/>
    <property type="molecule type" value="Genomic_DNA"/>
</dbReference>
<feature type="compositionally biased region" description="Basic and acidic residues" evidence="1">
    <location>
        <begin position="90"/>
        <end position="117"/>
    </location>
</feature>
<feature type="signal peptide" evidence="2">
    <location>
        <begin position="1"/>
        <end position="32"/>
    </location>
</feature>
<name>A0A967F322_9PROT</name>
<protein>
    <submittedName>
        <fullName evidence="3">Uncharacterized protein</fullName>
    </submittedName>
</protein>
<accession>A0A967F322</accession>
<evidence type="ECO:0000256" key="1">
    <source>
        <dbReference type="SAM" id="MobiDB-lite"/>
    </source>
</evidence>
<feature type="chain" id="PRO_5036891833" evidence="2">
    <location>
        <begin position="33"/>
        <end position="117"/>
    </location>
</feature>
<comment type="caution">
    <text evidence="3">The sequence shown here is derived from an EMBL/GenBank/DDBJ whole genome shotgun (WGS) entry which is preliminary data.</text>
</comment>
<reference evidence="3" key="1">
    <citation type="submission" date="2020-03" db="EMBL/GenBank/DDBJ databases">
        <title>Genome of Pelagibius litoralis DSM 21314T.</title>
        <authorList>
            <person name="Wang G."/>
        </authorList>
    </citation>
    <scope>NUCLEOTIDE SEQUENCE</scope>
    <source>
        <strain evidence="3">DSM 21314</strain>
    </source>
</reference>
<keyword evidence="4" id="KW-1185">Reference proteome</keyword>
<dbReference type="AlphaFoldDB" id="A0A967F322"/>
<evidence type="ECO:0000313" key="3">
    <source>
        <dbReference type="EMBL" id="NIA71976.1"/>
    </source>
</evidence>
<gene>
    <name evidence="3" type="ORF">HBA54_25580</name>
</gene>
<sequence length="117" mass="12946">MIRTNRRTRMSIAGALSLGIIGPLAAVGSAQADTIVTCYASIHEYCYPPGRDAHCSPEEYDFALDLCDEIFTHEAERPAPPANLATGTETRPDPKILRELRSTVERKFGKPDRSKRN</sequence>
<dbReference type="Proteomes" id="UP000761264">
    <property type="component" value="Unassembled WGS sequence"/>
</dbReference>
<evidence type="ECO:0000313" key="4">
    <source>
        <dbReference type="Proteomes" id="UP000761264"/>
    </source>
</evidence>